<dbReference type="NCBIfam" id="NF001126">
    <property type="entry name" value="PRK00139.1-4"/>
    <property type="match status" value="1"/>
</dbReference>
<feature type="binding site" evidence="12">
    <location>
        <begin position="112"/>
        <end position="118"/>
    </location>
    <ligand>
        <name>ATP</name>
        <dbReference type="ChEBI" id="CHEBI:30616"/>
    </ligand>
</feature>
<evidence type="ECO:0000256" key="2">
    <source>
        <dbReference type="ARBA" id="ARBA00005898"/>
    </source>
</evidence>
<accession>A0ABU5IXI0</accession>
<dbReference type="EMBL" id="JAXOFX010000004">
    <property type="protein sequence ID" value="MDZ5471863.1"/>
    <property type="molecule type" value="Genomic_DNA"/>
</dbReference>
<feature type="domain" description="Mur ligase N-terminal catalytic" evidence="14">
    <location>
        <begin position="25"/>
        <end position="98"/>
    </location>
</feature>
<dbReference type="SUPFAM" id="SSF63418">
    <property type="entry name" value="MurE/MurF N-terminal domain"/>
    <property type="match status" value="1"/>
</dbReference>
<evidence type="ECO:0000256" key="10">
    <source>
        <dbReference type="ARBA" id="ARBA00023306"/>
    </source>
</evidence>
<dbReference type="InterPro" id="IPR036615">
    <property type="entry name" value="Mur_ligase_C_dom_sf"/>
</dbReference>
<dbReference type="SUPFAM" id="SSF53623">
    <property type="entry name" value="MurD-like peptide ligases, catalytic domain"/>
    <property type="match status" value="1"/>
</dbReference>
<feature type="binding site" evidence="12">
    <location>
        <position position="178"/>
    </location>
    <ligand>
        <name>UDP-N-acetyl-alpha-D-muramoyl-L-alanyl-D-glutamate</name>
        <dbReference type="ChEBI" id="CHEBI:83900"/>
    </ligand>
</feature>
<comment type="pathway">
    <text evidence="1 12 13">Cell wall biogenesis; peptidoglycan biosynthesis.</text>
</comment>
<dbReference type="InterPro" id="IPR005761">
    <property type="entry name" value="UDP-N-AcMur-Glu-dNH2Pim_ligase"/>
</dbReference>
<dbReference type="Pfam" id="PF02875">
    <property type="entry name" value="Mur_ligase_C"/>
    <property type="match status" value="1"/>
</dbReference>
<evidence type="ECO:0000256" key="12">
    <source>
        <dbReference type="HAMAP-Rule" id="MF_00208"/>
    </source>
</evidence>
<dbReference type="InterPro" id="IPR013221">
    <property type="entry name" value="Mur_ligase_cen"/>
</dbReference>
<keyword evidence="3 12" id="KW-0963">Cytoplasm</keyword>
<keyword evidence="8 12" id="KW-0133">Cell shape</keyword>
<evidence type="ECO:0000313" key="18">
    <source>
        <dbReference type="Proteomes" id="UP001290455"/>
    </source>
</evidence>
<keyword evidence="6 12" id="KW-0547">Nucleotide-binding</keyword>
<comment type="caution">
    <text evidence="17">The sequence shown here is derived from an EMBL/GenBank/DDBJ whole genome shotgun (WGS) entry which is preliminary data.</text>
</comment>
<evidence type="ECO:0000259" key="16">
    <source>
        <dbReference type="Pfam" id="PF08245"/>
    </source>
</evidence>
<feature type="modified residue" description="N6-carboxylysine" evidence="12">
    <location>
        <position position="218"/>
    </location>
</feature>
<organism evidence="17 18">
    <name type="scientific">Robertmurraya mangrovi</name>
    <dbReference type="NCBI Taxonomy" id="3098077"/>
    <lineage>
        <taxon>Bacteria</taxon>
        <taxon>Bacillati</taxon>
        <taxon>Bacillota</taxon>
        <taxon>Bacilli</taxon>
        <taxon>Bacillales</taxon>
        <taxon>Bacillaceae</taxon>
        <taxon>Robertmurraya</taxon>
    </lineage>
</organism>
<dbReference type="Proteomes" id="UP001290455">
    <property type="component" value="Unassembled WGS sequence"/>
</dbReference>
<keyword evidence="11 12" id="KW-0961">Cell wall biogenesis/degradation</keyword>
<proteinExistence type="inferred from homology"/>
<evidence type="ECO:0000259" key="15">
    <source>
        <dbReference type="Pfam" id="PF02875"/>
    </source>
</evidence>
<evidence type="ECO:0000259" key="14">
    <source>
        <dbReference type="Pfam" id="PF01225"/>
    </source>
</evidence>
<dbReference type="Gene3D" id="3.90.190.20">
    <property type="entry name" value="Mur ligase, C-terminal domain"/>
    <property type="match status" value="1"/>
</dbReference>
<feature type="domain" description="Mur ligase C-terminal" evidence="15">
    <location>
        <begin position="340"/>
        <end position="468"/>
    </location>
</feature>
<evidence type="ECO:0000256" key="7">
    <source>
        <dbReference type="ARBA" id="ARBA00022840"/>
    </source>
</evidence>
<evidence type="ECO:0000256" key="13">
    <source>
        <dbReference type="RuleBase" id="RU004135"/>
    </source>
</evidence>
<feature type="binding site" evidence="12">
    <location>
        <begin position="154"/>
        <end position="155"/>
    </location>
    <ligand>
        <name>UDP-N-acetyl-alpha-D-muramoyl-L-alanyl-D-glutamate</name>
        <dbReference type="ChEBI" id="CHEBI:83900"/>
    </ligand>
</feature>
<evidence type="ECO:0000313" key="17">
    <source>
        <dbReference type="EMBL" id="MDZ5471863.1"/>
    </source>
</evidence>
<evidence type="ECO:0000256" key="4">
    <source>
        <dbReference type="ARBA" id="ARBA00022598"/>
    </source>
</evidence>
<keyword evidence="10 12" id="KW-0131">Cell cycle</keyword>
<protein>
    <recommendedName>
        <fullName evidence="12">UDP-N-acetylmuramyl-tripeptide synthetase</fullName>
        <ecNumber evidence="12">6.3.2.-</ecNumber>
    </recommendedName>
    <alternativeName>
        <fullName evidence="12">UDP-MurNAc-tripeptide synthetase</fullName>
    </alternativeName>
</protein>
<dbReference type="InterPro" id="IPR036565">
    <property type="entry name" value="Mur-like_cat_sf"/>
</dbReference>
<keyword evidence="9 12" id="KW-0573">Peptidoglycan synthesis</keyword>
<dbReference type="Gene3D" id="3.40.1390.10">
    <property type="entry name" value="MurE/MurF, N-terminal domain"/>
    <property type="match status" value="1"/>
</dbReference>
<feature type="binding site" evidence="12">
    <location>
        <position position="33"/>
    </location>
    <ligand>
        <name>UDP-N-acetyl-alpha-D-muramoyl-L-alanyl-D-glutamate</name>
        <dbReference type="ChEBI" id="CHEBI:83900"/>
    </ligand>
</feature>
<evidence type="ECO:0000256" key="11">
    <source>
        <dbReference type="ARBA" id="ARBA00023316"/>
    </source>
</evidence>
<dbReference type="GO" id="GO:0008765">
    <property type="term" value="F:UDP-N-acetylmuramoylalanyl-D-glutamate-2,6-diaminopimelate ligase activity"/>
    <property type="evidence" value="ECO:0007669"/>
    <property type="project" value="UniProtKB-EC"/>
</dbReference>
<keyword evidence="18" id="KW-1185">Reference proteome</keyword>
<dbReference type="InterPro" id="IPR000713">
    <property type="entry name" value="Mur_ligase_N"/>
</dbReference>
<name>A0ABU5IXI0_9BACI</name>
<comment type="cofactor">
    <cofactor evidence="12">
        <name>Mg(2+)</name>
        <dbReference type="ChEBI" id="CHEBI:18420"/>
    </cofactor>
</comment>
<keyword evidence="12" id="KW-0460">Magnesium</keyword>
<evidence type="ECO:0000256" key="5">
    <source>
        <dbReference type="ARBA" id="ARBA00022618"/>
    </source>
</evidence>
<dbReference type="Pfam" id="PF01225">
    <property type="entry name" value="Mur_ligase"/>
    <property type="match status" value="1"/>
</dbReference>
<dbReference type="HAMAP" id="MF_00208">
    <property type="entry name" value="MurE"/>
    <property type="match status" value="1"/>
</dbReference>
<dbReference type="NCBIfam" id="TIGR01085">
    <property type="entry name" value="murE"/>
    <property type="match status" value="1"/>
</dbReference>
<evidence type="ECO:0000256" key="6">
    <source>
        <dbReference type="ARBA" id="ARBA00022741"/>
    </source>
</evidence>
<dbReference type="InterPro" id="IPR035911">
    <property type="entry name" value="MurE/MurF_N"/>
</dbReference>
<comment type="subcellular location">
    <subcellularLocation>
        <location evidence="12 13">Cytoplasm</location>
    </subcellularLocation>
</comment>
<comment type="caution">
    <text evidence="12">Lacks conserved residue(s) required for the propagation of feature annotation.</text>
</comment>
<sequence length="501" mass="56290">MHLIKLLEAIEEINVNRDSTMIDIHITGIAVDSRKVEKGNLFIAISGYETDGHKYIEDAVKRGAVAVIGEHQTINTTVPLFIVKNSREALGKISSMFYNYPSKKHKVIGITGTNGKTTTSYLLKHILEAAGKSCSLIGTVSYIINGEVYKPTNTTPDALQIQTLLSKSEDEFFIMEISSHALKQSRIEGIGLDYGIFTNLSHDHLDYHETMEQYFEDKSIMFNHLKEDGKAIINEICPWGKRLAKKLHIPIRTLGSQSFEVHNEDNKKDGYHGCILKDIQLQGKVNFTLCMNGENYKIFYPFPGLHNIYNAAIAFLTAVEMGIEPMVVIKALASFRGAPGRFEIIHHPSGAIFVVDYAHTKDAFEHCLNSAKQQGAKRITHIFGFRGARDSSKRVDMVKTSAKHCDAVLLTLDDLNGVSENEISEELVNLNLYHCRGKGKVQLDRTLAIQQAWETAEEGDWVFITGKGLEEYDREFTLPARSDKEVILLLKENDKTEEKII</sequence>
<keyword evidence="5 12" id="KW-0132">Cell division</keyword>
<comment type="PTM">
    <text evidence="12">Carboxylation is probably crucial for Mg(2+) binding and, consequently, for the gamma-phosphate positioning of ATP.</text>
</comment>
<comment type="similarity">
    <text evidence="2 12">Belongs to the MurCDEF family. MurE subfamily.</text>
</comment>
<evidence type="ECO:0000256" key="1">
    <source>
        <dbReference type="ARBA" id="ARBA00004752"/>
    </source>
</evidence>
<dbReference type="PROSITE" id="PS01011">
    <property type="entry name" value="FOLYLPOLYGLU_SYNT_1"/>
    <property type="match status" value="1"/>
</dbReference>
<dbReference type="InterPro" id="IPR018109">
    <property type="entry name" value="Folylpolyglutamate_synth_CS"/>
</dbReference>
<keyword evidence="7 12" id="KW-0067">ATP-binding</keyword>
<feature type="domain" description="Mur ligase central" evidence="16">
    <location>
        <begin position="110"/>
        <end position="317"/>
    </location>
</feature>
<dbReference type="InterPro" id="IPR004101">
    <property type="entry name" value="Mur_ligase_C"/>
</dbReference>
<comment type="function">
    <text evidence="12">Catalyzes the addition of an amino acid to the nucleotide precursor UDP-N-acetylmuramoyl-L-alanyl-D-glutamate (UMAG) in the biosynthesis of bacterial cell-wall peptidoglycan.</text>
</comment>
<feature type="binding site" evidence="12">
    <location>
        <position position="184"/>
    </location>
    <ligand>
        <name>UDP-N-acetyl-alpha-D-muramoyl-L-alanyl-D-glutamate</name>
        <dbReference type="ChEBI" id="CHEBI:83900"/>
    </ligand>
</feature>
<keyword evidence="4 12" id="KW-0436">Ligase</keyword>
<feature type="binding site" evidence="12">
    <location>
        <position position="153"/>
    </location>
    <ligand>
        <name>UDP-N-acetyl-alpha-D-muramoyl-L-alanyl-D-glutamate</name>
        <dbReference type="ChEBI" id="CHEBI:83900"/>
    </ligand>
</feature>
<evidence type="ECO:0000256" key="3">
    <source>
        <dbReference type="ARBA" id="ARBA00022490"/>
    </source>
</evidence>
<reference evidence="17 18" key="1">
    <citation type="submission" date="2023-11" db="EMBL/GenBank/DDBJ databases">
        <title>Bacillus jintuensis, isolated from a mudflat on the Beibu Gulf coast.</title>
        <authorList>
            <person name="Li M."/>
        </authorList>
    </citation>
    <scope>NUCLEOTIDE SEQUENCE [LARGE SCALE GENOMIC DNA]</scope>
    <source>
        <strain evidence="17 18">31A1R</strain>
    </source>
</reference>
<evidence type="ECO:0000256" key="9">
    <source>
        <dbReference type="ARBA" id="ARBA00022984"/>
    </source>
</evidence>
<dbReference type="PANTHER" id="PTHR23135">
    <property type="entry name" value="MUR LIGASE FAMILY MEMBER"/>
    <property type="match status" value="1"/>
</dbReference>
<dbReference type="RefSeq" id="WP_322446153.1">
    <property type="nucleotide sequence ID" value="NZ_JAXOFX010000004.1"/>
</dbReference>
<feature type="binding site" evidence="12">
    <location>
        <position position="186"/>
    </location>
    <ligand>
        <name>UDP-N-acetyl-alpha-D-muramoyl-L-alanyl-D-glutamate</name>
        <dbReference type="ChEBI" id="CHEBI:83900"/>
    </ligand>
</feature>
<dbReference type="SUPFAM" id="SSF53244">
    <property type="entry name" value="MurD-like peptide ligases, peptide-binding domain"/>
    <property type="match status" value="1"/>
</dbReference>
<dbReference type="Pfam" id="PF08245">
    <property type="entry name" value="Mur_ligase_M"/>
    <property type="match status" value="1"/>
</dbReference>
<dbReference type="Gene3D" id="3.40.1190.10">
    <property type="entry name" value="Mur-like, catalytic domain"/>
    <property type="match status" value="1"/>
</dbReference>
<gene>
    <name evidence="12" type="primary">murE</name>
    <name evidence="17" type="ORF">SM124_08885</name>
</gene>
<dbReference type="EC" id="6.3.2.-" evidence="12"/>
<dbReference type="PANTHER" id="PTHR23135:SF4">
    <property type="entry name" value="UDP-N-ACETYLMURAMOYL-L-ALANYL-D-GLUTAMATE--2,6-DIAMINOPIMELATE LIGASE MURE HOMOLOG, CHLOROPLASTIC"/>
    <property type="match status" value="1"/>
</dbReference>
<evidence type="ECO:0000256" key="8">
    <source>
        <dbReference type="ARBA" id="ARBA00022960"/>
    </source>
</evidence>